<reference evidence="2" key="2">
    <citation type="submission" date="2019-02" db="EMBL/GenBank/DDBJ databases">
        <authorList>
            <person name="Baeyen S."/>
        </authorList>
    </citation>
    <scope>NUCLEOTIDE SEQUENCE</scope>
    <source>
        <strain evidence="2">GBBC3283</strain>
    </source>
</reference>
<name>A0A9X3R321_9HYPH</name>
<reference evidence="1" key="3">
    <citation type="submission" date="2022-12" db="EMBL/GenBank/DDBJ databases">
        <title>Draft genome sequences of 22 rhizogenic Agrobacterium biovar 1 strains, the causative agent of hairy root disease.</title>
        <authorList>
            <person name="Kim N."/>
            <person name="Vargas P."/>
            <person name="Rediers H."/>
        </authorList>
    </citation>
    <scope>NUCLEOTIDE SEQUENCE</scope>
    <source>
        <strain evidence="1">ST15.13.006</strain>
    </source>
</reference>
<dbReference type="AlphaFoldDB" id="A0A9X3R321"/>
<dbReference type="Proteomes" id="UP001151018">
    <property type="component" value="Unassembled WGS sequence"/>
</dbReference>
<comment type="caution">
    <text evidence="1">The sequence shown here is derived from an EMBL/GenBank/DDBJ whole genome shotgun (WGS) entry which is preliminary data.</text>
</comment>
<dbReference type="Proteomes" id="UP000319481">
    <property type="component" value="Unassembled WGS sequence"/>
</dbReference>
<dbReference type="EMBL" id="JAPZLR010000026">
    <property type="protein sequence ID" value="MCZ7940540.1"/>
    <property type="molecule type" value="Genomic_DNA"/>
</dbReference>
<reference evidence="2 3" key="1">
    <citation type="journal article" date="2019" name="Appl. Microbiol. Biotechnol.">
        <title>Differential efficiency of wild type rhizogenic strains for rol gene transformation of plants.</title>
        <authorList>
            <person name="Desmet S."/>
            <person name="De Keyser E."/>
            <person name="Van Vaerenbergh J."/>
            <person name="Baeyen S."/>
            <person name="Van Huylenbroeck J."/>
            <person name="Geelen D."/>
            <person name="Dhooghe E."/>
        </authorList>
    </citation>
    <scope>NUCLEOTIDE SEQUENCE [LARGE SCALE GENOMIC DNA]</scope>
    <source>
        <strain evidence="2 3">GBBC3283</strain>
    </source>
</reference>
<dbReference type="EMBL" id="SGNZ01000022">
    <property type="protein sequence ID" value="TRA83573.1"/>
    <property type="molecule type" value="Genomic_DNA"/>
</dbReference>
<evidence type="ECO:0000313" key="1">
    <source>
        <dbReference type="EMBL" id="MCZ7940540.1"/>
    </source>
</evidence>
<protein>
    <submittedName>
        <fullName evidence="1">Nucleoside-diphosphate kinase</fullName>
    </submittedName>
</protein>
<evidence type="ECO:0000313" key="4">
    <source>
        <dbReference type="Proteomes" id="UP001151018"/>
    </source>
</evidence>
<keyword evidence="3" id="KW-1185">Reference proteome</keyword>
<evidence type="ECO:0000313" key="2">
    <source>
        <dbReference type="EMBL" id="TRA83573.1"/>
    </source>
</evidence>
<gene>
    <name evidence="2" type="ORF">EXN23_24835</name>
    <name evidence="1" type="ORF">O9X88_23690</name>
</gene>
<dbReference type="InterPro" id="IPR036953">
    <property type="entry name" value="GreA/GreB_C_sf"/>
</dbReference>
<dbReference type="GO" id="GO:0003677">
    <property type="term" value="F:DNA binding"/>
    <property type="evidence" value="ECO:0007669"/>
    <property type="project" value="InterPro"/>
</dbReference>
<sequence length="179" mass="19688">MSDDHFILTTKDLSILEAMADDPRGRYQLLLPLIRHKIAKAVVIFREDLQDGIASINSRVSFRVNGSARDTRVLSTGQVTAPIGMFLPITTTRGLALLGLTEGQDMVFTDTSGLEDRIFLERVEYQPEASLRERRALNQATNTLRQKPLLRIVSDGMGQARLKVPATPDATDDPGPSAA</sequence>
<dbReference type="Gene3D" id="3.10.50.30">
    <property type="entry name" value="Transcription elongation factor, GreA/GreB, C-terminal domain"/>
    <property type="match status" value="1"/>
</dbReference>
<dbReference type="GO" id="GO:0016301">
    <property type="term" value="F:kinase activity"/>
    <property type="evidence" value="ECO:0007669"/>
    <property type="project" value="UniProtKB-KW"/>
</dbReference>
<dbReference type="GO" id="GO:0032784">
    <property type="term" value="P:regulation of DNA-templated transcription elongation"/>
    <property type="evidence" value="ECO:0007669"/>
    <property type="project" value="InterPro"/>
</dbReference>
<keyword evidence="1" id="KW-0418">Kinase</keyword>
<keyword evidence="1" id="KW-0808">Transferase</keyword>
<dbReference type="GeneID" id="79865639"/>
<evidence type="ECO:0000313" key="3">
    <source>
        <dbReference type="Proteomes" id="UP000319481"/>
    </source>
</evidence>
<proteinExistence type="predicted"/>
<organism evidence="1 4">
    <name type="scientific">Agrobacterium salinitolerans</name>
    <dbReference type="NCBI Taxonomy" id="1183413"/>
    <lineage>
        <taxon>Bacteria</taxon>
        <taxon>Pseudomonadati</taxon>
        <taxon>Pseudomonadota</taxon>
        <taxon>Alphaproteobacteria</taxon>
        <taxon>Hyphomicrobiales</taxon>
        <taxon>Rhizobiaceae</taxon>
        <taxon>Rhizobium/Agrobacterium group</taxon>
        <taxon>Agrobacterium</taxon>
    </lineage>
</organism>
<accession>A0A9X3R321</accession>
<dbReference type="RefSeq" id="WP_109858660.1">
    <property type="nucleotide sequence ID" value="NZ_JAPZLN010000011.1"/>
</dbReference>